<dbReference type="InterPro" id="IPR036404">
    <property type="entry name" value="Jacalin-like_lectin_dom_sf"/>
</dbReference>
<sequence>MSEKVGPFGGNKGDAFDDGVFGYEGVRKVIVGENMNGVDCIKIEYEKDGKIETQMHGSFVLNYPDEYITQIQGTYSDVSRYNTTIVKTLTFKTSHGRKSPEFGQNAFFKTDFVVEGKGGAKLIGFHGRSGSALDAIGAHFFRSSSPLKQLEPLGGSGGNAWDDGVYDGVKKIMVGLDINDISYVKFKYAKGSTSIRHSHGKLNKEPSEGRISPVFGKVSGTKFVLEMKDHMLVGFRGRNGVLLNGLVALGAHFAPFPAPSAPAPAPVTPCPCPVPVAPAPVPVPAKKVEAKGGNGGAAWDDGAFDDVRKVYVGQGGSGVSFVKFEYDSSKKVVAGDGHGKKSLLGTEEFELDFPNEYIVSVEGCYEKIFGIETDVVTMLRFKTNKRTSQPFGLESGTTFVLEMKDHKIVGFHGKAGDFVHQVGVHVSPITKP</sequence>
<feature type="domain" description="Jacalin-type lectin" evidence="3">
    <location>
        <begin position="285"/>
        <end position="428"/>
    </location>
</feature>
<name>A0A565B871_9BRAS</name>
<evidence type="ECO:0000256" key="1">
    <source>
        <dbReference type="ARBA" id="ARBA00006568"/>
    </source>
</evidence>
<dbReference type="FunFam" id="2.100.10.30:FF:000001">
    <property type="entry name" value="Jacalin-related lectin 33"/>
    <property type="match status" value="2"/>
</dbReference>
<gene>
    <name evidence="4" type="ORF">ANE_LOCUS8313</name>
</gene>
<dbReference type="GO" id="GO:0030246">
    <property type="term" value="F:carbohydrate binding"/>
    <property type="evidence" value="ECO:0007669"/>
    <property type="project" value="UniProtKB-KW"/>
</dbReference>
<comment type="similarity">
    <text evidence="1">Belongs to the jacalin lectin family.</text>
</comment>
<proteinExistence type="inferred from homology"/>
<dbReference type="Proteomes" id="UP000489600">
    <property type="component" value="Unassembled WGS sequence"/>
</dbReference>
<dbReference type="PANTHER" id="PTHR47293">
    <property type="entry name" value="JACALIN-RELATED LECTIN 3"/>
    <property type="match status" value="1"/>
</dbReference>
<dbReference type="OrthoDB" id="4325201at2759"/>
<protein>
    <recommendedName>
        <fullName evidence="3">Jacalin-type lectin domain-containing protein</fullName>
    </recommendedName>
</protein>
<keyword evidence="2" id="KW-0430">Lectin</keyword>
<dbReference type="SUPFAM" id="SSF51101">
    <property type="entry name" value="Mannose-binding lectins"/>
    <property type="match status" value="3"/>
</dbReference>
<dbReference type="InterPro" id="IPR033734">
    <property type="entry name" value="Jacalin-like_lectin_dom_plant"/>
</dbReference>
<dbReference type="InterPro" id="IPR001229">
    <property type="entry name" value="Jacalin-like_lectin_dom"/>
</dbReference>
<dbReference type="PROSITE" id="PS51752">
    <property type="entry name" value="JACALIN_LECTIN"/>
    <property type="match status" value="3"/>
</dbReference>
<accession>A0A565B871</accession>
<reference evidence="4" key="1">
    <citation type="submission" date="2019-07" db="EMBL/GenBank/DDBJ databases">
        <authorList>
            <person name="Dittberner H."/>
        </authorList>
    </citation>
    <scope>NUCLEOTIDE SEQUENCE [LARGE SCALE GENOMIC DNA]</scope>
</reference>
<keyword evidence="5" id="KW-1185">Reference proteome</keyword>
<dbReference type="EMBL" id="CABITT030000003">
    <property type="protein sequence ID" value="VVA97868.1"/>
    <property type="molecule type" value="Genomic_DNA"/>
</dbReference>
<evidence type="ECO:0000313" key="5">
    <source>
        <dbReference type="Proteomes" id="UP000489600"/>
    </source>
</evidence>
<organism evidence="4 5">
    <name type="scientific">Arabis nemorensis</name>
    <dbReference type="NCBI Taxonomy" id="586526"/>
    <lineage>
        <taxon>Eukaryota</taxon>
        <taxon>Viridiplantae</taxon>
        <taxon>Streptophyta</taxon>
        <taxon>Embryophyta</taxon>
        <taxon>Tracheophyta</taxon>
        <taxon>Spermatophyta</taxon>
        <taxon>Magnoliopsida</taxon>
        <taxon>eudicotyledons</taxon>
        <taxon>Gunneridae</taxon>
        <taxon>Pentapetalae</taxon>
        <taxon>rosids</taxon>
        <taxon>malvids</taxon>
        <taxon>Brassicales</taxon>
        <taxon>Brassicaceae</taxon>
        <taxon>Arabideae</taxon>
        <taxon>Arabis</taxon>
    </lineage>
</organism>
<dbReference type="Gene3D" id="2.100.10.30">
    <property type="entry name" value="Jacalin-like lectin domain"/>
    <property type="match status" value="4"/>
</dbReference>
<dbReference type="AlphaFoldDB" id="A0A565B871"/>
<comment type="caution">
    <text evidence="4">The sequence shown here is derived from an EMBL/GenBank/DDBJ whole genome shotgun (WGS) entry which is preliminary data.</text>
</comment>
<evidence type="ECO:0000259" key="3">
    <source>
        <dbReference type="PROSITE" id="PS51752"/>
    </source>
</evidence>
<dbReference type="PANTHER" id="PTHR47293:SF44">
    <property type="entry name" value="JACALIN-TYPE LECTIN DOMAIN-CONTAINING PROTEIN"/>
    <property type="match status" value="1"/>
</dbReference>
<feature type="domain" description="Jacalin-type lectin" evidence="3">
    <location>
        <begin position="2"/>
        <end position="142"/>
    </location>
</feature>
<dbReference type="CDD" id="cd09612">
    <property type="entry name" value="Jacalin"/>
    <property type="match status" value="2"/>
</dbReference>
<evidence type="ECO:0000256" key="2">
    <source>
        <dbReference type="ARBA" id="ARBA00022734"/>
    </source>
</evidence>
<evidence type="ECO:0000313" key="4">
    <source>
        <dbReference type="EMBL" id="VVA97868.1"/>
    </source>
</evidence>
<dbReference type="SMART" id="SM00915">
    <property type="entry name" value="Jacalin"/>
    <property type="match status" value="3"/>
</dbReference>
<dbReference type="Pfam" id="PF01419">
    <property type="entry name" value="Jacalin"/>
    <property type="match status" value="3"/>
</dbReference>
<feature type="domain" description="Jacalin-type lectin" evidence="3">
    <location>
        <begin position="147"/>
        <end position="255"/>
    </location>
</feature>